<comment type="caution">
    <text evidence="2">The sequence shown here is derived from an EMBL/GenBank/DDBJ whole genome shotgun (WGS) entry which is preliminary data.</text>
</comment>
<name>A0A511Y4N7_9FLAO</name>
<dbReference type="OrthoDB" id="9814627at2"/>
<dbReference type="Proteomes" id="UP000321150">
    <property type="component" value="Unassembled WGS sequence"/>
</dbReference>
<gene>
    <name evidence="2" type="ORF">CLA01_02360</name>
</gene>
<dbReference type="RefSeq" id="WP_146896864.1">
    <property type="nucleotide sequence ID" value="NZ_BJYI01000001.1"/>
</dbReference>
<organism evidence="2 3">
    <name type="scientific">Chryseobacterium lathyri</name>
    <dbReference type="NCBI Taxonomy" id="395933"/>
    <lineage>
        <taxon>Bacteria</taxon>
        <taxon>Pseudomonadati</taxon>
        <taxon>Bacteroidota</taxon>
        <taxon>Flavobacteriia</taxon>
        <taxon>Flavobacteriales</taxon>
        <taxon>Weeksellaceae</taxon>
        <taxon>Chryseobacterium group</taxon>
        <taxon>Chryseobacterium</taxon>
    </lineage>
</organism>
<evidence type="ECO:0000313" key="2">
    <source>
        <dbReference type="EMBL" id="GEN70164.1"/>
    </source>
</evidence>
<dbReference type="InterPro" id="IPR046020">
    <property type="entry name" value="DUF5977"/>
</dbReference>
<dbReference type="Pfam" id="PF19404">
    <property type="entry name" value="DUF5977"/>
    <property type="match status" value="1"/>
</dbReference>
<feature type="domain" description="DUF5977" evidence="1">
    <location>
        <begin position="1032"/>
        <end position="1096"/>
    </location>
</feature>
<reference evidence="2 3" key="1">
    <citation type="submission" date="2019-07" db="EMBL/GenBank/DDBJ databases">
        <title>Whole genome shotgun sequence of Chryseobacterium lathyri NBRC 105250.</title>
        <authorList>
            <person name="Hosoyama A."/>
            <person name="Uohara A."/>
            <person name="Ohji S."/>
            <person name="Ichikawa N."/>
        </authorList>
    </citation>
    <scope>NUCLEOTIDE SEQUENCE [LARGE SCALE GENOMIC DNA]</scope>
    <source>
        <strain evidence="2 3">NBRC 105250</strain>
    </source>
</reference>
<evidence type="ECO:0000313" key="3">
    <source>
        <dbReference type="Proteomes" id="UP000321150"/>
    </source>
</evidence>
<evidence type="ECO:0000259" key="1">
    <source>
        <dbReference type="Pfam" id="PF19404"/>
    </source>
</evidence>
<dbReference type="AlphaFoldDB" id="A0A511Y4N7"/>
<proteinExistence type="predicted"/>
<protein>
    <recommendedName>
        <fullName evidence="1">DUF5977 domain-containing protein</fullName>
    </recommendedName>
</protein>
<accession>A0A511Y4N7</accession>
<sequence length="1205" mass="136146">MRKILFLLFIPLIIVNAQDKYTPINLKSPQSYEMERFGNIPVNLYAGAIDANIPLFSTDIPGVGDVFNMNLAYNSSGFMPAKKSNYVGLNWFLNYGGAITREINYKGDDDRIYPGDLSGPSTRAGYLTTARLAVGSGLTSEDILNGNYPNRESEGWLPYFSLQNTFGELAPDKFNFNFMGISGYFYIGFDLKPVIVSNDTNLKIDITGIPSQYKTNCEPDNSQIIITDGKGNKYYFGGSSDNLEISYNLGVMGSTPPSSQTPSFNIMGWYLTKVEYSNGRFIVIENKKYLNGFYDLDSSSFCHSNTYPPSDGLSSNGINEKFFDLNFYIFGHYPYLYREQPWANNMITHPIHYGPIANNVSKYQMNMVKKVYPDKIIVDSVATIKFNYSEFDKYSTGTDFTKPKFYGYKSYKVSDIQVYNNQQKKIKSISFRYNRNKDYFFLTSVTDNDKQYTLDYYKTNNLPEQTTLGVDYWGYWNGRSEETNKLIPDYAFYADTNQNVDFFGDSRNPNTGLFDVGLLRKIKYPTGGYSSFYYEPPSYSETIARDASSNFYQYIKIQSGITGGARIKKIIDFDREKYITRDFKYIKDFKNSASVTSSGINNSFFSYVMVKYKDEDLNLAVSGNDKWLVENSSSMTPNTFSSTPVNYSEVSELVNNKLQKKYFFSDLRKEPDGFVDRQQPFYTNPYLPNEMAKNLDMPYTDYGNYRGRLLKTVYFGENGDSLKVVKNIYTKLKLNSKDPFVTTTKFNFLMDRFYKIKLNQQLLSSTITTDYLNGTAVEERNEFQYNTIGNNNLLSQESTSADMTKVKSSYKYASDIAGSGDFIQRNMIGIPLQTTTYKNNNPFSKTNNQYALNAAGRLLPKQIQSVILGTIDTATENIENEITYDQYDAKGNLLQYTTKSGTTSLIWGYDETLPIAKIEGISYGSLMALPAISAAVSDLQTKSIADVDEMTEQTFINALDNFRKNQSIASYLVTTYTYNPLIGITSITSPGGLRNLYKYEVDSNRLEKIATKDNEIIKEFKNHFAQPTAGIYYSEEKIMYYTKQNCPAGSMGDQYLYVVPEEKYSSTIDLADANQKAFNDLITNGQAQANLFGACIPDACGFSSTGTIQYLSGSITKISSTTSKASFNFLFPYQDNVLLNQLTTGLVIGKITGSCVPTVIKNLTDIPELNRRWAVTINTLGEVTLKYQGNTGGTASANVDLIFTY</sequence>
<dbReference type="EMBL" id="BJYI01000001">
    <property type="protein sequence ID" value="GEN70164.1"/>
    <property type="molecule type" value="Genomic_DNA"/>
</dbReference>